<dbReference type="SUPFAM" id="SSF101904">
    <property type="entry name" value="GyrA/ParC C-terminal domain-like"/>
    <property type="match status" value="1"/>
</dbReference>
<accession>A0ABY5XZJ1</accession>
<dbReference type="InterPro" id="IPR013757">
    <property type="entry name" value="Topo_IIA_A_a_sf"/>
</dbReference>
<dbReference type="InterPro" id="IPR050220">
    <property type="entry name" value="Type_II_DNA_Topoisomerases"/>
</dbReference>
<evidence type="ECO:0000313" key="12">
    <source>
        <dbReference type="Proteomes" id="UP001058120"/>
    </source>
</evidence>
<sequence length="823" mass="91463">MEHTEHTELFPQLDIEKELRQSYLDYSLSVIVGRAIPDARDGLKPVHRRILFAQSILNNTYRNAHKKCARIVGDVIGKYHPHGDSSVYDALVRMAQDFNMRDPLEDGQGNFGSIDGDSAAAMRYTEVRMSRLAGEFLADIEKETVDFRDNYDGSEQEPTVLPTKIPNLLVNGSSGIAVGMATNIPPHNLGELCDALLLLINDPDTGVDELMQFVKGPDFPTGGQVYAGQGLVDAYRTGRGIVKMRGRMEVKERGKNTQSIVITEIPYAVNKSGLVEKIAALVNDRRIEGVSDLKDLSDRNGIRIEVELKRGTIPDLVINALYKYTPMESSFGINMLAVLNNRPVLFNLKSALTCFLDHRREVIIRRSRFDLNKAEARAHIVEGLLKALDIIDEIVALIKASETPQIAKQGLADTFGFTEIQAQSILDMRLQRLTGLEHDKLQEEFDELMKLIAYLKSVLEDSEVLRGVMRDEMVMVKENYATERKTEVVGEALSGIDIEDLIPDEEVVITLSRRGYIKRTTLGNYQQQKRGGKGIAGLNTGDDDFVQDFITTTNHQYLCLFTNKGRMYQLKVYQVPEGSRTAKGMHIANLLPLEKEEFVANVLTVREFAENQHFFFATRSGMVKKSSAALYEKCRKSGLIALSIKDDDELIAVHQVEESDTIVLATKMGMAIRFSCQDVRSMGRGASGVKGISLRKNDEVVSCLPIKDDDNTTEIMSISELGYGKRTCVELYRRQNRGGIGIINFKVSPKTGNVIGSIPVTDEDSLILLTSTNKIIRLGVKEISSYGRATMGIRLVSLDDNATVVGYDTVPTGKGDEDGADTE</sequence>
<keyword evidence="6 8" id="KW-0238">DNA-binding</keyword>
<keyword evidence="5 8" id="KW-0799">Topoisomerase</keyword>
<keyword evidence="3 8" id="KW-0547">Nucleotide-binding</keyword>
<organism evidence="11 12">
    <name type="scientific">Taurinivorans muris</name>
    <dbReference type="NCBI Taxonomy" id="2787751"/>
    <lineage>
        <taxon>Bacteria</taxon>
        <taxon>Pseudomonadati</taxon>
        <taxon>Thermodesulfobacteriota</taxon>
        <taxon>Desulfovibrionia</taxon>
        <taxon>Desulfovibrionales</taxon>
        <taxon>Desulfovibrionaceae</taxon>
        <taxon>Taurinivorans</taxon>
    </lineage>
</organism>
<dbReference type="InterPro" id="IPR013760">
    <property type="entry name" value="Topo_IIA-like_dom_sf"/>
</dbReference>
<keyword evidence="12" id="KW-1185">Reference proteome</keyword>
<feature type="domain" description="Topo IIA-type catalytic" evidence="10">
    <location>
        <begin position="36"/>
        <end position="501"/>
    </location>
</feature>
<evidence type="ECO:0000256" key="2">
    <source>
        <dbReference type="ARBA" id="ARBA00008263"/>
    </source>
</evidence>
<reference evidence="11" key="1">
    <citation type="submission" date="2020-12" db="EMBL/GenBank/DDBJ databases">
        <title>Taurinivorans muris gen. nov., sp. nov., fundamental and realized metabolic niche of a ubiquitous sulfidogenic bacterium in the murine intestine.</title>
        <authorList>
            <person name="Ye H."/>
            <person name="Hanson B.T."/>
            <person name="Loy A."/>
        </authorList>
    </citation>
    <scope>NUCLEOTIDE SEQUENCE</scope>
    <source>
        <strain evidence="11">LT0009</strain>
    </source>
</reference>
<comment type="catalytic activity">
    <reaction evidence="1 8 9">
        <text>ATP-dependent breakage, passage and rejoining of double-stranded DNA.</text>
        <dbReference type="EC" id="5.6.2.2"/>
    </reaction>
</comment>
<evidence type="ECO:0000256" key="3">
    <source>
        <dbReference type="ARBA" id="ARBA00022741"/>
    </source>
</evidence>
<dbReference type="SMART" id="SM00434">
    <property type="entry name" value="TOP4c"/>
    <property type="match status" value="1"/>
</dbReference>
<dbReference type="Gene3D" id="2.120.10.90">
    <property type="entry name" value="DNA gyrase/topoisomerase IV, subunit A, C-terminal"/>
    <property type="match status" value="1"/>
</dbReference>
<dbReference type="EMBL" id="CP065938">
    <property type="protein sequence ID" value="UWX05312.1"/>
    <property type="molecule type" value="Genomic_DNA"/>
</dbReference>
<proteinExistence type="inferred from homology"/>
<evidence type="ECO:0000256" key="4">
    <source>
        <dbReference type="ARBA" id="ARBA00022840"/>
    </source>
</evidence>
<dbReference type="PANTHER" id="PTHR43493:SF5">
    <property type="entry name" value="DNA GYRASE SUBUNIT A, CHLOROPLASTIC_MITOCHONDRIAL"/>
    <property type="match status" value="1"/>
</dbReference>
<dbReference type="Gene3D" id="1.10.268.10">
    <property type="entry name" value="Topoisomerase, domain 3"/>
    <property type="match status" value="1"/>
</dbReference>
<evidence type="ECO:0000313" key="11">
    <source>
        <dbReference type="EMBL" id="UWX05312.1"/>
    </source>
</evidence>
<dbReference type="PROSITE" id="PS52040">
    <property type="entry name" value="TOPO_IIA"/>
    <property type="match status" value="1"/>
</dbReference>
<dbReference type="Pfam" id="PF03989">
    <property type="entry name" value="DNA_gyraseA_C"/>
    <property type="match status" value="6"/>
</dbReference>
<evidence type="ECO:0000259" key="10">
    <source>
        <dbReference type="PROSITE" id="PS52040"/>
    </source>
</evidence>
<dbReference type="Proteomes" id="UP001058120">
    <property type="component" value="Chromosome"/>
</dbReference>
<dbReference type="CDD" id="cd00187">
    <property type="entry name" value="TOP4c"/>
    <property type="match status" value="1"/>
</dbReference>
<dbReference type="EC" id="5.6.2.2" evidence="8"/>
<dbReference type="InterPro" id="IPR006691">
    <property type="entry name" value="GyrA/parC_rep"/>
</dbReference>
<dbReference type="InterPro" id="IPR035516">
    <property type="entry name" value="Gyrase/topoIV_suA_C"/>
</dbReference>
<keyword evidence="8" id="KW-0963">Cytoplasm</keyword>
<comment type="subunit">
    <text evidence="8">Heterotetramer, composed of two GyrA and two GyrB chains. In the heterotetramer, GyrA contains the active site tyrosine that forms a transient covalent intermediate with DNA, while GyrB binds cofactors and catalyzes ATP hydrolysis.</text>
</comment>
<evidence type="ECO:0000256" key="5">
    <source>
        <dbReference type="ARBA" id="ARBA00023029"/>
    </source>
</evidence>
<evidence type="ECO:0000256" key="9">
    <source>
        <dbReference type="PROSITE-ProRule" id="PRU01384"/>
    </source>
</evidence>
<comment type="miscellaneous">
    <text evidence="8">Few gyrases are as efficient as E.coli at forming negative supercoils. Not all organisms have 2 type II topoisomerases; in organisms with a single type II topoisomerase this enzyme also has to decatenate newly replicated chromosomes.</text>
</comment>
<keyword evidence="7 8" id="KW-0413">Isomerase</keyword>
<dbReference type="InterPro" id="IPR013758">
    <property type="entry name" value="Topo_IIA_A/C_ab"/>
</dbReference>
<dbReference type="Gene3D" id="3.90.199.10">
    <property type="entry name" value="Topoisomerase II, domain 5"/>
    <property type="match status" value="1"/>
</dbReference>
<dbReference type="SUPFAM" id="SSF56719">
    <property type="entry name" value="Type II DNA topoisomerase"/>
    <property type="match status" value="1"/>
</dbReference>
<dbReference type="Gene3D" id="3.30.1360.40">
    <property type="match status" value="1"/>
</dbReference>
<comment type="similarity">
    <text evidence="2 8">Belongs to the type II topoisomerase GyrA/ParC subunit family.</text>
</comment>
<evidence type="ECO:0000256" key="6">
    <source>
        <dbReference type="ARBA" id="ARBA00023125"/>
    </source>
</evidence>
<dbReference type="NCBIfam" id="NF004043">
    <property type="entry name" value="PRK05560.1"/>
    <property type="match status" value="1"/>
</dbReference>
<dbReference type="InterPro" id="IPR002205">
    <property type="entry name" value="Topo_IIA_dom_A"/>
</dbReference>
<dbReference type="HAMAP" id="MF_01897">
    <property type="entry name" value="GyrA"/>
    <property type="match status" value="1"/>
</dbReference>
<dbReference type="NCBIfam" id="TIGR01063">
    <property type="entry name" value="gyrA"/>
    <property type="match status" value="1"/>
</dbReference>
<feature type="active site" description="O-(5'-phospho-DNA)-tyrosine intermediate" evidence="8 9">
    <location>
        <position position="124"/>
    </location>
</feature>
<dbReference type="RefSeq" id="WP_334314889.1">
    <property type="nucleotide sequence ID" value="NZ_CP065938.1"/>
</dbReference>
<evidence type="ECO:0000256" key="7">
    <source>
        <dbReference type="ARBA" id="ARBA00023235"/>
    </source>
</evidence>
<comment type="function">
    <text evidence="8">A type II topoisomerase that negatively supercoils closed circular double-stranded (ds) DNA in an ATP-dependent manner to modulate DNA topology and maintain chromosomes in an underwound state. Negative supercoiling favors strand separation, and DNA replication, transcription, recombination and repair, all of which involve strand separation. Also able to catalyze the interconversion of other topological isomers of dsDNA rings, including catenanes and knotted rings. Type II topoisomerases break and join 2 DNA strands simultaneously in an ATP-dependent manner.</text>
</comment>
<dbReference type="Pfam" id="PF00521">
    <property type="entry name" value="DNA_topoisoIV"/>
    <property type="match status" value="1"/>
</dbReference>
<dbReference type="NCBIfam" id="NF004044">
    <property type="entry name" value="PRK05561.1"/>
    <property type="match status" value="1"/>
</dbReference>
<feature type="short sequence motif" description="GyrA-box" evidence="8">
    <location>
        <begin position="528"/>
        <end position="534"/>
    </location>
</feature>
<keyword evidence="4 8" id="KW-0067">ATP-binding</keyword>
<gene>
    <name evidence="8 11" type="primary">gyrA</name>
    <name evidence="11" type="ORF">JBF11_07605</name>
</gene>
<dbReference type="InterPro" id="IPR005743">
    <property type="entry name" value="GyrA"/>
</dbReference>
<comment type="subcellular location">
    <subcellularLocation>
        <location evidence="8">Cytoplasm</location>
    </subcellularLocation>
</comment>
<evidence type="ECO:0000256" key="1">
    <source>
        <dbReference type="ARBA" id="ARBA00000185"/>
    </source>
</evidence>
<evidence type="ECO:0000256" key="8">
    <source>
        <dbReference type="HAMAP-Rule" id="MF_01897"/>
    </source>
</evidence>
<protein>
    <recommendedName>
        <fullName evidence="8">DNA gyrase subunit A</fullName>
        <ecNumber evidence="8">5.6.2.2</ecNumber>
    </recommendedName>
</protein>
<dbReference type="PANTHER" id="PTHR43493">
    <property type="entry name" value="DNA GYRASE/TOPOISOMERASE SUBUNIT A"/>
    <property type="match status" value="1"/>
</dbReference>
<name>A0ABY5XZJ1_9BACT</name>